<proteinExistence type="inferred from homology"/>
<dbReference type="Pfam" id="PF00216">
    <property type="entry name" value="Bac_DNA_binding"/>
    <property type="match status" value="1"/>
</dbReference>
<dbReference type="Gene3D" id="4.10.520.10">
    <property type="entry name" value="IHF-like DNA-binding proteins"/>
    <property type="match status" value="1"/>
</dbReference>
<dbReference type="EMBL" id="JAOCQF010000001">
    <property type="protein sequence ID" value="MCT8328978.1"/>
    <property type="molecule type" value="Genomic_DNA"/>
</dbReference>
<comment type="similarity">
    <text evidence="1">Belongs to the bacterial histone-like protein family.</text>
</comment>
<feature type="region of interest" description="Disordered" evidence="3">
    <location>
        <begin position="100"/>
        <end position="126"/>
    </location>
</feature>
<dbReference type="InterPro" id="IPR010992">
    <property type="entry name" value="IHF-like_DNA-bd_dom_sf"/>
</dbReference>
<keyword evidence="2 4" id="KW-0238">DNA-binding</keyword>
<evidence type="ECO:0000256" key="3">
    <source>
        <dbReference type="SAM" id="MobiDB-lite"/>
    </source>
</evidence>
<dbReference type="SUPFAM" id="SSF47729">
    <property type="entry name" value="IHF-like DNA-binding proteins"/>
    <property type="match status" value="1"/>
</dbReference>
<evidence type="ECO:0000256" key="1">
    <source>
        <dbReference type="ARBA" id="ARBA00010529"/>
    </source>
</evidence>
<feature type="compositionally biased region" description="Basic and acidic residues" evidence="3">
    <location>
        <begin position="19"/>
        <end position="33"/>
    </location>
</feature>
<keyword evidence="5" id="KW-1185">Reference proteome</keyword>
<comment type="caution">
    <text evidence="4">The sequence shown here is derived from an EMBL/GenBank/DDBJ whole genome shotgun (WGS) entry which is preliminary data.</text>
</comment>
<feature type="compositionally biased region" description="Gly residues" evidence="3">
    <location>
        <begin position="100"/>
        <end position="114"/>
    </location>
</feature>
<evidence type="ECO:0000313" key="4">
    <source>
        <dbReference type="EMBL" id="MCT8328978.1"/>
    </source>
</evidence>
<evidence type="ECO:0000256" key="2">
    <source>
        <dbReference type="ARBA" id="ARBA00023125"/>
    </source>
</evidence>
<sequence>MPKPKAEKTPQRKPGAAKPRPEPKPGEALRKKDLIDRVAASSGAKPGDVKKVVEATLALLAEHLGRDEDLTLPPLGKLTVAKRKETGKGEVLTLKLRRGGAGAGAGAGAGGGAEKSGKEPLAATDE</sequence>
<accession>A0ABT2NLK7</accession>
<dbReference type="RefSeq" id="WP_261494402.1">
    <property type="nucleotide sequence ID" value="NZ_JAOCQF010000001.1"/>
</dbReference>
<feature type="region of interest" description="Disordered" evidence="3">
    <location>
        <begin position="1"/>
        <end position="33"/>
    </location>
</feature>
<reference evidence="5" key="1">
    <citation type="submission" date="2023-07" db="EMBL/GenBank/DDBJ databases">
        <title>Defluviimonas sediminis sp. nov., isolated from mangrove sediment.</title>
        <authorList>
            <person name="Liu L."/>
            <person name="Li J."/>
            <person name="Huang Y."/>
            <person name="Pan J."/>
            <person name="Li M."/>
        </authorList>
    </citation>
    <scope>NUCLEOTIDE SEQUENCE [LARGE SCALE GENOMIC DNA]</scope>
    <source>
        <strain evidence="5">FT324</strain>
    </source>
</reference>
<protein>
    <submittedName>
        <fullName evidence="4">HU family DNA-binding protein</fullName>
    </submittedName>
</protein>
<dbReference type="Proteomes" id="UP001205601">
    <property type="component" value="Unassembled WGS sequence"/>
</dbReference>
<evidence type="ECO:0000313" key="5">
    <source>
        <dbReference type="Proteomes" id="UP001205601"/>
    </source>
</evidence>
<dbReference type="GO" id="GO:0003677">
    <property type="term" value="F:DNA binding"/>
    <property type="evidence" value="ECO:0007669"/>
    <property type="project" value="UniProtKB-KW"/>
</dbReference>
<feature type="compositionally biased region" description="Basic and acidic residues" evidence="3">
    <location>
        <begin position="1"/>
        <end position="10"/>
    </location>
</feature>
<organism evidence="4 5">
    <name type="scientific">Albidovulum sediminis</name>
    <dbReference type="NCBI Taxonomy" id="3066345"/>
    <lineage>
        <taxon>Bacteria</taxon>
        <taxon>Pseudomonadati</taxon>
        <taxon>Pseudomonadota</taxon>
        <taxon>Alphaproteobacteria</taxon>
        <taxon>Rhodobacterales</taxon>
        <taxon>Paracoccaceae</taxon>
        <taxon>Albidovulum</taxon>
    </lineage>
</organism>
<gene>
    <name evidence="4" type="ORF">N5I32_05580</name>
</gene>
<dbReference type="InterPro" id="IPR000119">
    <property type="entry name" value="Hist_DNA-bd"/>
</dbReference>
<name>A0ABT2NLK7_9RHOB</name>